<dbReference type="Pfam" id="PF00226">
    <property type="entry name" value="DnaJ"/>
    <property type="match status" value="1"/>
</dbReference>
<reference evidence="2" key="1">
    <citation type="journal article" date="2023" name="Plant J.">
        <title>The genome of the king protea, Protea cynaroides.</title>
        <authorList>
            <person name="Chang J."/>
            <person name="Duong T.A."/>
            <person name="Schoeman C."/>
            <person name="Ma X."/>
            <person name="Roodt D."/>
            <person name="Barker N."/>
            <person name="Li Z."/>
            <person name="Van de Peer Y."/>
            <person name="Mizrachi E."/>
        </authorList>
    </citation>
    <scope>NUCLEOTIDE SEQUENCE</scope>
    <source>
        <tissue evidence="2">Young leaves</tissue>
    </source>
</reference>
<dbReference type="InterPro" id="IPR036869">
    <property type="entry name" value="J_dom_sf"/>
</dbReference>
<comment type="caution">
    <text evidence="2">The sequence shown here is derived from an EMBL/GenBank/DDBJ whole genome shotgun (WGS) entry which is preliminary data.</text>
</comment>
<dbReference type="InterPro" id="IPR001623">
    <property type="entry name" value="DnaJ_domain"/>
</dbReference>
<organism evidence="2 3">
    <name type="scientific">Protea cynaroides</name>
    <dbReference type="NCBI Taxonomy" id="273540"/>
    <lineage>
        <taxon>Eukaryota</taxon>
        <taxon>Viridiplantae</taxon>
        <taxon>Streptophyta</taxon>
        <taxon>Embryophyta</taxon>
        <taxon>Tracheophyta</taxon>
        <taxon>Spermatophyta</taxon>
        <taxon>Magnoliopsida</taxon>
        <taxon>Proteales</taxon>
        <taxon>Proteaceae</taxon>
        <taxon>Protea</taxon>
    </lineage>
</organism>
<sequence>MFEMKQSKMLALQEQSIAEKLVVSHDYVSARDKLLKAQELFPELDKIDSMLVVCDILCAAGMNFPGIGVDCYWVLQLLPSASDSDVKARYHKFMNLLQPIKNKFPGTELALRFVWDAYSVLSDQDNRSAFDLYRQASWTGIVTASNQGTMNKEPFHAPQNSSRCKRVAISDISGGSIGGVFSRSMHLKIVTDTESNTLTDQKTDHQQGKVDLQKGTIPLHMDFIGSREIDRHRESLSSPMTMHSASLLTLSGPSKSVERKGSSSVFYDFENNKKAEVFEIGQIWAAQYQAYVPHHHAQINTNLKSEMNVTWLKPVPVTADERRWCEAGLSVACGSFYLDPDMSEKRVTCPFLFSHLCSWTHGITEEQFEIYPKKGEVWAIYKDWDLTEWSLNPKIAEGCRFEIVELLTDYSKYVGAHVACLIKIDRFRSVYQRCTNEGNQISFCITPDNLYIFSHNIPMFRFMGGEMQGVMAGMLELDPLALPDKAAQDDANPDLLIKKGPRNLSSFTHNPQYFPSMKTSYPENQCLKPTWSQNDFLSGQIWAVYSGTDLMPRRYTRINSVVSKSQVCVTFLEPQPILENEIHWNNENLPIVAGIFKVGTTTLNMEMRWFSHSVKYQQSITKTLYMIYPMKGEIWAMYKDCDSKWKQSDYNDYECQIVEILSDYYEGSSMVIVKLLEVNGCLTFFRRQHVDGFELTRSISKTDMLAFSHRIPAFIVPGVDRYSIPEGSWHLEPDALPPKRDT</sequence>
<dbReference type="Pfam" id="PF11926">
    <property type="entry name" value="DUF3444"/>
    <property type="match status" value="2"/>
</dbReference>
<evidence type="ECO:0000313" key="3">
    <source>
        <dbReference type="Proteomes" id="UP001141806"/>
    </source>
</evidence>
<proteinExistence type="predicted"/>
<dbReference type="OrthoDB" id="1911590at2759"/>
<name>A0A9Q0KQ76_9MAGN</name>
<dbReference type="PROSITE" id="PS50076">
    <property type="entry name" value="DNAJ_2"/>
    <property type="match status" value="1"/>
</dbReference>
<dbReference type="AlphaFoldDB" id="A0A9Q0KQ76"/>
<dbReference type="PANTHER" id="PTHR47374">
    <property type="entry name" value="ENDOSOME ANTIGEN-LIKE PROTEIN, PUTATIVE (DUF3444)-RELATED"/>
    <property type="match status" value="1"/>
</dbReference>
<dbReference type="CDD" id="cd06257">
    <property type="entry name" value="DnaJ"/>
    <property type="match status" value="1"/>
</dbReference>
<dbReference type="SMART" id="SM00271">
    <property type="entry name" value="DnaJ"/>
    <property type="match status" value="1"/>
</dbReference>
<gene>
    <name evidence="2" type="ORF">NE237_007415</name>
</gene>
<evidence type="ECO:0000259" key="1">
    <source>
        <dbReference type="PROSITE" id="PS50076"/>
    </source>
</evidence>
<dbReference type="EMBL" id="JAMYWD010000004">
    <property type="protein sequence ID" value="KAJ4974241.1"/>
    <property type="molecule type" value="Genomic_DNA"/>
</dbReference>
<dbReference type="InterPro" id="IPR024593">
    <property type="entry name" value="DUF3444"/>
</dbReference>
<dbReference type="Gene3D" id="1.10.287.110">
    <property type="entry name" value="DnaJ domain"/>
    <property type="match status" value="1"/>
</dbReference>
<evidence type="ECO:0000313" key="2">
    <source>
        <dbReference type="EMBL" id="KAJ4974241.1"/>
    </source>
</evidence>
<dbReference type="Proteomes" id="UP001141806">
    <property type="component" value="Unassembled WGS sequence"/>
</dbReference>
<dbReference type="PANTHER" id="PTHR47374:SF10">
    <property type="entry name" value="HEAT SHOCK N-TERMINAL DOMAIN-CONTAINING PROTEIN, PUTATIVE-RELATED"/>
    <property type="match status" value="1"/>
</dbReference>
<keyword evidence="3" id="KW-1185">Reference proteome</keyword>
<accession>A0A9Q0KQ76</accession>
<dbReference type="SUPFAM" id="SSF46565">
    <property type="entry name" value="Chaperone J-domain"/>
    <property type="match status" value="1"/>
</dbReference>
<protein>
    <recommendedName>
        <fullName evidence="1">J domain-containing protein</fullName>
    </recommendedName>
</protein>
<feature type="domain" description="J" evidence="1">
    <location>
        <begin position="70"/>
        <end position="134"/>
    </location>
</feature>